<organism evidence="6 7">
    <name type="scientific">Nibrella viscosa</name>
    <dbReference type="NCBI Taxonomy" id="1084524"/>
    <lineage>
        <taxon>Bacteria</taxon>
        <taxon>Pseudomonadati</taxon>
        <taxon>Bacteroidota</taxon>
        <taxon>Cytophagia</taxon>
        <taxon>Cytophagales</taxon>
        <taxon>Spirosomataceae</taxon>
        <taxon>Nibrella</taxon>
    </lineage>
</organism>
<evidence type="ECO:0000313" key="7">
    <source>
        <dbReference type="Proteomes" id="UP001500936"/>
    </source>
</evidence>
<dbReference type="InterPro" id="IPR003593">
    <property type="entry name" value="AAA+_ATPase"/>
</dbReference>
<comment type="caution">
    <text evidence="6">The sequence shown here is derived from an EMBL/GenBank/DDBJ whole genome shotgun (WGS) entry which is preliminary data.</text>
</comment>
<evidence type="ECO:0000256" key="4">
    <source>
        <dbReference type="ARBA" id="ARBA00023163"/>
    </source>
</evidence>
<dbReference type="Gene3D" id="1.10.8.60">
    <property type="match status" value="1"/>
</dbReference>
<name>A0ABP8K184_9BACT</name>
<dbReference type="Gene3D" id="3.40.50.300">
    <property type="entry name" value="P-loop containing nucleotide triphosphate hydrolases"/>
    <property type="match status" value="1"/>
</dbReference>
<dbReference type="PROSITE" id="PS50045">
    <property type="entry name" value="SIGMA54_INTERACT_4"/>
    <property type="match status" value="1"/>
</dbReference>
<dbReference type="SUPFAM" id="SSF46689">
    <property type="entry name" value="Homeodomain-like"/>
    <property type="match status" value="1"/>
</dbReference>
<dbReference type="SMART" id="SM00382">
    <property type="entry name" value="AAA"/>
    <property type="match status" value="1"/>
</dbReference>
<dbReference type="EMBL" id="BAABHB010000002">
    <property type="protein sequence ID" value="GAA4399056.1"/>
    <property type="molecule type" value="Genomic_DNA"/>
</dbReference>
<dbReference type="InterPro" id="IPR025944">
    <property type="entry name" value="Sigma_54_int_dom_CS"/>
</dbReference>
<dbReference type="InterPro" id="IPR027417">
    <property type="entry name" value="P-loop_NTPase"/>
</dbReference>
<accession>A0ABP8K184</accession>
<keyword evidence="7" id="KW-1185">Reference proteome</keyword>
<evidence type="ECO:0000256" key="2">
    <source>
        <dbReference type="ARBA" id="ARBA00022840"/>
    </source>
</evidence>
<evidence type="ECO:0000256" key="3">
    <source>
        <dbReference type="ARBA" id="ARBA00023015"/>
    </source>
</evidence>
<dbReference type="CDD" id="cd00009">
    <property type="entry name" value="AAA"/>
    <property type="match status" value="1"/>
</dbReference>
<dbReference type="Pfam" id="PF25601">
    <property type="entry name" value="AAA_lid_14"/>
    <property type="match status" value="1"/>
</dbReference>
<dbReference type="Pfam" id="PF00158">
    <property type="entry name" value="Sigma54_activat"/>
    <property type="match status" value="1"/>
</dbReference>
<dbReference type="InterPro" id="IPR009057">
    <property type="entry name" value="Homeodomain-like_sf"/>
</dbReference>
<reference evidence="7" key="1">
    <citation type="journal article" date="2019" name="Int. J. Syst. Evol. Microbiol.">
        <title>The Global Catalogue of Microorganisms (GCM) 10K type strain sequencing project: providing services to taxonomists for standard genome sequencing and annotation.</title>
        <authorList>
            <consortium name="The Broad Institute Genomics Platform"/>
            <consortium name="The Broad Institute Genome Sequencing Center for Infectious Disease"/>
            <person name="Wu L."/>
            <person name="Ma J."/>
        </authorList>
    </citation>
    <scope>NUCLEOTIDE SEQUENCE [LARGE SCALE GENOMIC DNA]</scope>
    <source>
        <strain evidence="7">JCM 17925</strain>
    </source>
</reference>
<keyword evidence="2" id="KW-0067">ATP-binding</keyword>
<keyword evidence="3" id="KW-0805">Transcription regulation</keyword>
<keyword evidence="1" id="KW-0547">Nucleotide-binding</keyword>
<keyword evidence="4" id="KW-0804">Transcription</keyword>
<proteinExistence type="predicted"/>
<dbReference type="Gene3D" id="1.10.10.60">
    <property type="entry name" value="Homeodomain-like"/>
    <property type="match status" value="1"/>
</dbReference>
<dbReference type="InterPro" id="IPR058031">
    <property type="entry name" value="AAA_lid_NorR"/>
</dbReference>
<evidence type="ECO:0000256" key="1">
    <source>
        <dbReference type="ARBA" id="ARBA00022741"/>
    </source>
</evidence>
<dbReference type="PANTHER" id="PTHR32071">
    <property type="entry name" value="TRANSCRIPTIONAL REGULATORY PROTEIN"/>
    <property type="match status" value="1"/>
</dbReference>
<sequence>MAVSDVINVDEIRVRIEPLLIELADEEVDVFISPGTPAMQVAWYLAQSTLGLSIRLFQTTAAKLSADGKPKLKESVVQQSTVPIAAIIKEKQVGRPAQPDFLLTDSLKSIYDRAFKVAQTDDVRCLIQGASGTGKERLARSLHDQSVRRNQPFIAVNCSSLTDSLLESRLFGHRKGAFTGATENAVGLFEAAKGGTLFLDEIGDISPFMQQSLLRVLQEREISRVGETSSRKVDVRVIAATHQNLRQRCRDGLFRWDLFYRLSVVELTLPTLAEQGVDEKRALITFLLKAKAKVFRRKKPLTLDKTVWALLENYLFPGNVRELENLIESLYVFCTDQVSFADLPGWLTSPDVNDGSTSFLWSHHERSLIVRTLHYYNGNKAKAQRALGYGSINTLVRKMEEYGV</sequence>
<dbReference type="PANTHER" id="PTHR32071:SF81">
    <property type="entry name" value="PROPIONATE CATABOLISM OPERON REGULATORY PROTEIN"/>
    <property type="match status" value="1"/>
</dbReference>
<dbReference type="SUPFAM" id="SSF52540">
    <property type="entry name" value="P-loop containing nucleoside triphosphate hydrolases"/>
    <property type="match status" value="1"/>
</dbReference>
<dbReference type="Proteomes" id="UP001500936">
    <property type="component" value="Unassembled WGS sequence"/>
</dbReference>
<feature type="domain" description="Sigma-54 factor interaction" evidence="5">
    <location>
        <begin position="104"/>
        <end position="332"/>
    </location>
</feature>
<evidence type="ECO:0000313" key="6">
    <source>
        <dbReference type="EMBL" id="GAA4399056.1"/>
    </source>
</evidence>
<dbReference type="InterPro" id="IPR002078">
    <property type="entry name" value="Sigma_54_int"/>
</dbReference>
<protein>
    <recommendedName>
        <fullName evidence="5">Sigma-54 factor interaction domain-containing protein</fullName>
    </recommendedName>
</protein>
<gene>
    <name evidence="6" type="ORF">GCM10023187_10370</name>
</gene>
<evidence type="ECO:0000259" key="5">
    <source>
        <dbReference type="PROSITE" id="PS50045"/>
    </source>
</evidence>
<dbReference type="PROSITE" id="PS00688">
    <property type="entry name" value="SIGMA54_INTERACT_3"/>
    <property type="match status" value="1"/>
</dbReference>